<dbReference type="SUPFAM" id="SSF51182">
    <property type="entry name" value="RmlC-like cupins"/>
    <property type="match status" value="1"/>
</dbReference>
<dbReference type="InterPro" id="IPR011051">
    <property type="entry name" value="RmlC_Cupin_sf"/>
</dbReference>
<keyword evidence="2" id="KW-1185">Reference proteome</keyword>
<reference evidence="1 2" key="1">
    <citation type="submission" date="2018-01" db="EMBL/GenBank/DDBJ databases">
        <title>Draft genome Sequence of streptomyces globosus LZH-48.</title>
        <authorList>
            <person name="Ran K."/>
            <person name="Li Z."/>
            <person name="Wei S."/>
            <person name="Dong R."/>
        </authorList>
    </citation>
    <scope>NUCLEOTIDE SEQUENCE [LARGE SCALE GENOMIC DNA]</scope>
    <source>
        <strain evidence="1 2">LZH-48</strain>
    </source>
</reference>
<evidence type="ECO:0000313" key="1">
    <source>
        <dbReference type="EMBL" id="AXE24784.1"/>
    </source>
</evidence>
<dbReference type="InterPro" id="IPR014710">
    <property type="entry name" value="RmlC-like_jellyroll"/>
</dbReference>
<organism evidence="1 2">
    <name type="scientific">Streptomyces globosus</name>
    <dbReference type="NCBI Taxonomy" id="68209"/>
    <lineage>
        <taxon>Bacteria</taxon>
        <taxon>Bacillati</taxon>
        <taxon>Actinomycetota</taxon>
        <taxon>Actinomycetes</taxon>
        <taxon>Kitasatosporales</taxon>
        <taxon>Streptomycetaceae</taxon>
        <taxon>Streptomyces</taxon>
    </lineage>
</organism>
<dbReference type="EMBL" id="CP030862">
    <property type="protein sequence ID" value="AXE24784.1"/>
    <property type="molecule type" value="Genomic_DNA"/>
</dbReference>
<dbReference type="KEGG" id="sgz:C0216_16200"/>
<dbReference type="AlphaFoldDB" id="A0A344U1L3"/>
<proteinExistence type="predicted"/>
<dbReference type="Gene3D" id="2.60.120.10">
    <property type="entry name" value="Jelly Rolls"/>
    <property type="match status" value="1"/>
</dbReference>
<accession>A0A344U1L3</accession>
<evidence type="ECO:0000313" key="2">
    <source>
        <dbReference type="Proteomes" id="UP000252004"/>
    </source>
</evidence>
<gene>
    <name evidence="1" type="ORF">C0216_16200</name>
</gene>
<dbReference type="OrthoDB" id="8451629at2"/>
<protein>
    <submittedName>
        <fullName evidence="1">Uncharacterized protein</fullName>
    </submittedName>
</protein>
<sequence>MAFEEFGEHAPFAVGEAMEPSAPGTPVFLPSPPPADAVGEGQIRVLWALGGAGRDLDANLVRLGARADIGEHTETVLGVLLVVVAGSGELSTPEQTVALAPGAVAWLPAGTTRSVRAGADGLTYTTSHRRRPPLGITTGLRAGAGEPACLADRVCAACGRMAADPEARFCARCGEKLAR</sequence>
<dbReference type="Proteomes" id="UP000252004">
    <property type="component" value="Chromosome"/>
</dbReference>
<name>A0A344U1L3_9ACTN</name>